<sequence length="613" mass="68142">MLGRRPTLDEEYGTVQSPHKDVEFLPPPPVKAISPNVQRKMDAPISLSLSLADGQSLDAILARKLTMMTVLAPLPHWRGIAVAQVDTWGPQQVLLEVEQLQQTDQVRLTLSSDPRTPGTRVAERPILYRIIRTIQELLQPEEKVPKRPRRKNSTFDEADGDVVLGQLADISLDEKEEDEDQSRYELPHTPVESVPEDCEAPMSPPPPLVLPSLEAPLPVRVSPTKAVLPSDVDDFDIDLDDMPTRKRSNTLRYLMNKDALGGIAFEGYLSKKGDLLTAWKSCYCVLEGKTLAVYDSREDFMADVGLKVRMVLVEVADDSQKPHGFALKTEGHKTQHMASRTAYEKEQWTRAIRKQLVKRAASALADDYVAFGSQPMDVPVFYSLLSSLLREEISDFPMLCRSIHPDVLLTSNYPPIVPFWGQYRRYDGLLLYISALLETVDVESFEMADCVQIMAPPPADDDAAASPAIVAHTKRLVVTGKETFAIKQAPANGTSGAVDGTPRRITQLFVHELWLDYKDRLVRWHVNGDSVALSVAFDACDKGKGLRLILPGETSAIHQSIPPGTFYVQLLKAHSLGFVDLPDKNRGVYVRAVLDEGTHIERTLDGLTTKEAS</sequence>
<feature type="non-terminal residue" evidence="3">
    <location>
        <position position="613"/>
    </location>
</feature>
<dbReference type="PROSITE" id="PS50003">
    <property type="entry name" value="PH_DOMAIN"/>
    <property type="match status" value="1"/>
</dbReference>
<dbReference type="CDD" id="cd00821">
    <property type="entry name" value="PH"/>
    <property type="match status" value="1"/>
</dbReference>
<feature type="region of interest" description="Disordered" evidence="1">
    <location>
        <begin position="1"/>
        <end position="23"/>
    </location>
</feature>
<dbReference type="SUPFAM" id="SSF50729">
    <property type="entry name" value="PH domain-like"/>
    <property type="match status" value="1"/>
</dbReference>
<dbReference type="Pfam" id="PF00169">
    <property type="entry name" value="PH"/>
    <property type="match status" value="1"/>
</dbReference>
<gene>
    <name evidence="3" type="ORF">As57867_018221</name>
</gene>
<dbReference type="InterPro" id="IPR001849">
    <property type="entry name" value="PH_domain"/>
</dbReference>
<reference evidence="3" key="1">
    <citation type="submission" date="2019-06" db="EMBL/GenBank/DDBJ databases">
        <title>Genomics analysis of Aphanomyces spp. identifies a new class of oomycete effector associated with host adaptation.</title>
        <authorList>
            <person name="Gaulin E."/>
        </authorList>
    </citation>
    <scope>NUCLEOTIDE SEQUENCE</scope>
    <source>
        <strain evidence="3">CBS 578.67</strain>
    </source>
</reference>
<evidence type="ECO:0000256" key="1">
    <source>
        <dbReference type="SAM" id="MobiDB-lite"/>
    </source>
</evidence>
<organism evidence="3">
    <name type="scientific">Aphanomyces stellatus</name>
    <dbReference type="NCBI Taxonomy" id="120398"/>
    <lineage>
        <taxon>Eukaryota</taxon>
        <taxon>Sar</taxon>
        <taxon>Stramenopiles</taxon>
        <taxon>Oomycota</taxon>
        <taxon>Saprolegniomycetes</taxon>
        <taxon>Saprolegniales</taxon>
        <taxon>Verrucalvaceae</taxon>
        <taxon>Aphanomyces</taxon>
    </lineage>
</organism>
<dbReference type="InterPro" id="IPR011993">
    <property type="entry name" value="PH-like_dom_sf"/>
</dbReference>
<proteinExistence type="predicted"/>
<accession>A0A6A4Y4H6</accession>
<dbReference type="OrthoDB" id="61479at2759"/>
<dbReference type="EMBL" id="VJMH01006381">
    <property type="protein sequence ID" value="KAF0690352.1"/>
    <property type="molecule type" value="Genomic_DNA"/>
</dbReference>
<dbReference type="SMART" id="SM00233">
    <property type="entry name" value="PH"/>
    <property type="match status" value="1"/>
</dbReference>
<dbReference type="AlphaFoldDB" id="A0A6A4Y4H6"/>
<feature type="domain" description="PH" evidence="2">
    <location>
        <begin position="262"/>
        <end position="357"/>
    </location>
</feature>
<dbReference type="Gene3D" id="2.30.29.30">
    <property type="entry name" value="Pleckstrin-homology domain (PH domain)/Phosphotyrosine-binding domain (PTB)"/>
    <property type="match status" value="1"/>
</dbReference>
<evidence type="ECO:0000259" key="2">
    <source>
        <dbReference type="PROSITE" id="PS50003"/>
    </source>
</evidence>
<comment type="caution">
    <text evidence="3">The sequence shown here is derived from an EMBL/GenBank/DDBJ whole genome shotgun (WGS) entry which is preliminary data.</text>
</comment>
<name>A0A6A4Y4H6_9STRA</name>
<evidence type="ECO:0000313" key="3">
    <source>
        <dbReference type="EMBL" id="KAF0690352.1"/>
    </source>
</evidence>
<protein>
    <recommendedName>
        <fullName evidence="2">PH domain-containing protein</fullName>
    </recommendedName>
</protein>